<reference evidence="1" key="1">
    <citation type="journal article" date="2014" name="Front. Microbiol.">
        <title>High frequency of phylogenetically diverse reductive dehalogenase-homologous genes in deep subseafloor sedimentary metagenomes.</title>
        <authorList>
            <person name="Kawai M."/>
            <person name="Futagami T."/>
            <person name="Toyoda A."/>
            <person name="Takaki Y."/>
            <person name="Nishi S."/>
            <person name="Hori S."/>
            <person name="Arai W."/>
            <person name="Tsubouchi T."/>
            <person name="Morono Y."/>
            <person name="Uchiyama I."/>
            <person name="Ito T."/>
            <person name="Fujiyama A."/>
            <person name="Inagaki F."/>
            <person name="Takami H."/>
        </authorList>
    </citation>
    <scope>NUCLEOTIDE SEQUENCE</scope>
    <source>
        <strain evidence="1">Expedition CK06-06</strain>
    </source>
</reference>
<gene>
    <name evidence="1" type="ORF">S06H3_42158</name>
</gene>
<evidence type="ECO:0000313" key="1">
    <source>
        <dbReference type="EMBL" id="GAI36446.1"/>
    </source>
</evidence>
<dbReference type="AlphaFoldDB" id="X1P1Y0"/>
<organism evidence="1">
    <name type="scientific">marine sediment metagenome</name>
    <dbReference type="NCBI Taxonomy" id="412755"/>
    <lineage>
        <taxon>unclassified sequences</taxon>
        <taxon>metagenomes</taxon>
        <taxon>ecological metagenomes</taxon>
    </lineage>
</organism>
<protein>
    <submittedName>
        <fullName evidence="1">Uncharacterized protein</fullName>
    </submittedName>
</protein>
<accession>X1P1Y0</accession>
<name>X1P1Y0_9ZZZZ</name>
<comment type="caution">
    <text evidence="1">The sequence shown here is derived from an EMBL/GenBank/DDBJ whole genome shotgun (WGS) entry which is preliminary data.</text>
</comment>
<sequence length="147" mass="17000">GLNNNLSVMVIENCSIAEEYKEDIDHLTDKIDTLLTDPGEPSREKKEKIAGHMRRLIETVINQCVFNKQRHQFKQKSTELSAFSEFTKVVPLEASEADKLRDLFSDLSVSEHDDPRNAYITKDKAIFQRWYDDIKDIESAVRSRKPS</sequence>
<dbReference type="EMBL" id="BARV01026042">
    <property type="protein sequence ID" value="GAI36446.1"/>
    <property type="molecule type" value="Genomic_DNA"/>
</dbReference>
<feature type="non-terminal residue" evidence="1">
    <location>
        <position position="1"/>
    </location>
</feature>
<proteinExistence type="predicted"/>